<organism evidence="2 3">
    <name type="scientific">Kineococcus aurantiacus</name>
    <dbReference type="NCBI Taxonomy" id="37633"/>
    <lineage>
        <taxon>Bacteria</taxon>
        <taxon>Bacillati</taxon>
        <taxon>Actinomycetota</taxon>
        <taxon>Actinomycetes</taxon>
        <taxon>Kineosporiales</taxon>
        <taxon>Kineosporiaceae</taxon>
        <taxon>Kineococcus</taxon>
    </lineage>
</organism>
<dbReference type="AlphaFoldDB" id="A0A7Y9ATC7"/>
<keyword evidence="3" id="KW-1185">Reference proteome</keyword>
<name>A0A7Y9ATC7_9ACTN</name>
<protein>
    <submittedName>
        <fullName evidence="2">Uncharacterized protein</fullName>
    </submittedName>
</protein>
<evidence type="ECO:0000256" key="1">
    <source>
        <dbReference type="SAM" id="MobiDB-lite"/>
    </source>
</evidence>
<feature type="region of interest" description="Disordered" evidence="1">
    <location>
        <begin position="94"/>
        <end position="128"/>
    </location>
</feature>
<gene>
    <name evidence="2" type="ORF">BJ968_000916</name>
</gene>
<proteinExistence type="predicted"/>
<feature type="region of interest" description="Disordered" evidence="1">
    <location>
        <begin position="147"/>
        <end position="249"/>
    </location>
</feature>
<evidence type="ECO:0000313" key="2">
    <source>
        <dbReference type="EMBL" id="NYD21376.1"/>
    </source>
</evidence>
<reference evidence="2 3" key="1">
    <citation type="submission" date="2020-07" db="EMBL/GenBank/DDBJ databases">
        <title>Sequencing the genomes of 1000 actinobacteria strains.</title>
        <authorList>
            <person name="Klenk H.-P."/>
        </authorList>
    </citation>
    <scope>NUCLEOTIDE SEQUENCE [LARGE SCALE GENOMIC DNA]</scope>
    <source>
        <strain evidence="2 3">DSM 7487</strain>
    </source>
</reference>
<accession>A0A7Y9ATC7</accession>
<sequence>MSALYWPQYHDSVERLDALGCTSDAVALFLVDVLPHCARFQSDGAVLRGVPRRGHVPDPEAAVQSLVEAGVLAPTDTGWQVVDYSVPFDKGGWGQPSQATIAERRDASAKSSEAHRRRKGLHARGDHSQCDRCEWVKVHGRDAARATAGVTSHAAVTDASVTEEPPSLTPLTQNHFSSSTNTTTTERQWSGGGEGEGWTDSDSARAGARSQPQPSTPHEDSTARWPEPQGWELAATWVDLSPAEGGGAS</sequence>
<dbReference type="Proteomes" id="UP000521922">
    <property type="component" value="Unassembled WGS sequence"/>
</dbReference>
<evidence type="ECO:0000313" key="3">
    <source>
        <dbReference type="Proteomes" id="UP000521922"/>
    </source>
</evidence>
<feature type="compositionally biased region" description="Basic and acidic residues" evidence="1">
    <location>
        <begin position="102"/>
        <end position="114"/>
    </location>
</feature>
<dbReference type="EMBL" id="JACCBB010000001">
    <property type="protein sequence ID" value="NYD21376.1"/>
    <property type="molecule type" value="Genomic_DNA"/>
</dbReference>
<dbReference type="RefSeq" id="WP_179749633.1">
    <property type="nucleotide sequence ID" value="NZ_BAAAGN010000006.1"/>
</dbReference>
<comment type="caution">
    <text evidence="2">The sequence shown here is derived from an EMBL/GenBank/DDBJ whole genome shotgun (WGS) entry which is preliminary data.</text>
</comment>